<protein>
    <submittedName>
        <fullName evidence="4">Endo alpha-1,4 polygalactosaminidase</fullName>
    </submittedName>
</protein>
<feature type="domain" description="Glycoside-hydrolase family GH114 TIM-barrel" evidence="3">
    <location>
        <begin position="70"/>
        <end position="289"/>
    </location>
</feature>
<dbReference type="RefSeq" id="WP_253761685.1">
    <property type="nucleotide sequence ID" value="NZ_JAMZDZ010000001.1"/>
</dbReference>
<feature type="compositionally biased region" description="Low complexity" evidence="1">
    <location>
        <begin position="20"/>
        <end position="61"/>
    </location>
</feature>
<dbReference type="InterPro" id="IPR004352">
    <property type="entry name" value="GH114_TIM-barrel"/>
</dbReference>
<evidence type="ECO:0000259" key="3">
    <source>
        <dbReference type="Pfam" id="PF03537"/>
    </source>
</evidence>
<gene>
    <name evidence="4" type="ORF">ACFOZ4_26255</name>
</gene>
<name>A0ABV8LUI0_9ACTN</name>
<dbReference type="Proteomes" id="UP001595816">
    <property type="component" value="Unassembled WGS sequence"/>
</dbReference>
<sequence length="294" mass="31690">MLALTLATAGCGSASGPSVAAHSASTSPSGTPTAEPASATASSSPAAATATAAPTESASTARWKPRVGQTWQWQLSGRLDLTVPAEVYDVDLFTTTAAQVAALHKAGRKVICYLNAGAQEDFRTDSGRYPKSVLGKELDGWPGEHWVDIRRWDLLSPILTDRMKMCRDKGFDGVEPDNLEAYANDSGFSLTAADQLAFNRRVADLAHRHGLAVGLKNDVDQAKQLQPSFDFAVNEECAQYAECARLSVFVTAGKPVFHVEYDLSPAQFCPATRKLRFASMRKHLDLDAWRSVCP</sequence>
<keyword evidence="2" id="KW-0732">Signal</keyword>
<dbReference type="InterPro" id="IPR017853">
    <property type="entry name" value="GH"/>
</dbReference>
<feature type="chain" id="PRO_5045495523" evidence="2">
    <location>
        <begin position="21"/>
        <end position="294"/>
    </location>
</feature>
<evidence type="ECO:0000256" key="2">
    <source>
        <dbReference type="SAM" id="SignalP"/>
    </source>
</evidence>
<feature type="signal peptide" evidence="2">
    <location>
        <begin position="1"/>
        <end position="20"/>
    </location>
</feature>
<accession>A0ABV8LUI0</accession>
<organism evidence="4 5">
    <name type="scientific">Hamadaea flava</name>
    <dbReference type="NCBI Taxonomy" id="1742688"/>
    <lineage>
        <taxon>Bacteria</taxon>
        <taxon>Bacillati</taxon>
        <taxon>Actinomycetota</taxon>
        <taxon>Actinomycetes</taxon>
        <taxon>Micromonosporales</taxon>
        <taxon>Micromonosporaceae</taxon>
        <taxon>Hamadaea</taxon>
    </lineage>
</organism>
<evidence type="ECO:0000256" key="1">
    <source>
        <dbReference type="SAM" id="MobiDB-lite"/>
    </source>
</evidence>
<proteinExistence type="predicted"/>
<dbReference type="InterPro" id="IPR013785">
    <property type="entry name" value="Aldolase_TIM"/>
</dbReference>
<comment type="caution">
    <text evidence="4">The sequence shown here is derived from an EMBL/GenBank/DDBJ whole genome shotgun (WGS) entry which is preliminary data.</text>
</comment>
<feature type="region of interest" description="Disordered" evidence="1">
    <location>
        <begin position="10"/>
        <end position="64"/>
    </location>
</feature>
<dbReference type="EMBL" id="JBHSAY010000015">
    <property type="protein sequence ID" value="MFC4134128.1"/>
    <property type="molecule type" value="Genomic_DNA"/>
</dbReference>
<dbReference type="Pfam" id="PF03537">
    <property type="entry name" value="Glyco_hydro_114"/>
    <property type="match status" value="1"/>
</dbReference>
<evidence type="ECO:0000313" key="4">
    <source>
        <dbReference type="EMBL" id="MFC4134128.1"/>
    </source>
</evidence>
<evidence type="ECO:0000313" key="5">
    <source>
        <dbReference type="Proteomes" id="UP001595816"/>
    </source>
</evidence>
<reference evidence="5" key="1">
    <citation type="journal article" date="2019" name="Int. J. Syst. Evol. Microbiol.">
        <title>The Global Catalogue of Microorganisms (GCM) 10K type strain sequencing project: providing services to taxonomists for standard genome sequencing and annotation.</title>
        <authorList>
            <consortium name="The Broad Institute Genomics Platform"/>
            <consortium name="The Broad Institute Genome Sequencing Center for Infectious Disease"/>
            <person name="Wu L."/>
            <person name="Ma J."/>
        </authorList>
    </citation>
    <scope>NUCLEOTIDE SEQUENCE [LARGE SCALE GENOMIC DNA]</scope>
    <source>
        <strain evidence="5">CGMCC 4.7289</strain>
    </source>
</reference>
<dbReference type="PANTHER" id="PTHR35273:SF2">
    <property type="entry name" value="ALPHA-GALACTOSIDASE"/>
    <property type="match status" value="1"/>
</dbReference>
<dbReference type="Gene3D" id="3.20.20.70">
    <property type="entry name" value="Aldolase class I"/>
    <property type="match status" value="1"/>
</dbReference>
<keyword evidence="5" id="KW-1185">Reference proteome</keyword>
<dbReference type="SUPFAM" id="SSF51445">
    <property type="entry name" value="(Trans)glycosidases"/>
    <property type="match status" value="1"/>
</dbReference>
<dbReference type="PANTHER" id="PTHR35273">
    <property type="entry name" value="ALPHA-1,4 POLYGALACTOSAMINIDASE, PUTATIVE (AFU_ORTHOLOGUE AFUA_3G07890)-RELATED"/>
    <property type="match status" value="1"/>
</dbReference>